<organism evidence="11 12">
    <name type="scientific">Striga asiatica</name>
    <name type="common">Asiatic witchweed</name>
    <name type="synonym">Buchnera asiatica</name>
    <dbReference type="NCBI Taxonomy" id="4170"/>
    <lineage>
        <taxon>Eukaryota</taxon>
        <taxon>Viridiplantae</taxon>
        <taxon>Streptophyta</taxon>
        <taxon>Embryophyta</taxon>
        <taxon>Tracheophyta</taxon>
        <taxon>Spermatophyta</taxon>
        <taxon>Magnoliopsida</taxon>
        <taxon>eudicotyledons</taxon>
        <taxon>Gunneridae</taxon>
        <taxon>Pentapetalae</taxon>
        <taxon>asterids</taxon>
        <taxon>lamiids</taxon>
        <taxon>Lamiales</taxon>
        <taxon>Orobanchaceae</taxon>
        <taxon>Buchnereae</taxon>
        <taxon>Striga</taxon>
    </lineage>
</organism>
<reference evidence="12" key="1">
    <citation type="journal article" date="2019" name="Curr. Biol.">
        <title>Genome Sequence of Striga asiatica Provides Insight into the Evolution of Plant Parasitism.</title>
        <authorList>
            <person name="Yoshida S."/>
            <person name="Kim S."/>
            <person name="Wafula E.K."/>
            <person name="Tanskanen J."/>
            <person name="Kim Y.M."/>
            <person name="Honaas L."/>
            <person name="Yang Z."/>
            <person name="Spallek T."/>
            <person name="Conn C.E."/>
            <person name="Ichihashi Y."/>
            <person name="Cheong K."/>
            <person name="Cui S."/>
            <person name="Der J.P."/>
            <person name="Gundlach H."/>
            <person name="Jiao Y."/>
            <person name="Hori C."/>
            <person name="Ishida J.K."/>
            <person name="Kasahara H."/>
            <person name="Kiba T."/>
            <person name="Kim M.S."/>
            <person name="Koo N."/>
            <person name="Laohavisit A."/>
            <person name="Lee Y.H."/>
            <person name="Lumba S."/>
            <person name="McCourt P."/>
            <person name="Mortimer J.C."/>
            <person name="Mutuku J.M."/>
            <person name="Nomura T."/>
            <person name="Sasaki-Sekimoto Y."/>
            <person name="Seto Y."/>
            <person name="Wang Y."/>
            <person name="Wakatake T."/>
            <person name="Sakakibara H."/>
            <person name="Demura T."/>
            <person name="Yamaguchi S."/>
            <person name="Yoneyama K."/>
            <person name="Manabe R.I."/>
            <person name="Nelson D.C."/>
            <person name="Schulman A.H."/>
            <person name="Timko M.P."/>
            <person name="dePamphilis C.W."/>
            <person name="Choi D."/>
            <person name="Shirasu K."/>
        </authorList>
    </citation>
    <scope>NUCLEOTIDE SEQUENCE [LARGE SCALE GENOMIC DNA]</scope>
    <source>
        <strain evidence="12">cv. UVA1</strain>
    </source>
</reference>
<dbReference type="GO" id="GO:0032259">
    <property type="term" value="P:methylation"/>
    <property type="evidence" value="ECO:0007669"/>
    <property type="project" value="UniProtKB-KW"/>
</dbReference>
<proteinExistence type="inferred from homology"/>
<dbReference type="InterPro" id="IPR029063">
    <property type="entry name" value="SAM-dependent_MTases_sf"/>
</dbReference>
<evidence type="ECO:0000256" key="10">
    <source>
        <dbReference type="ARBA" id="ARBA00037847"/>
    </source>
</evidence>
<dbReference type="Pfam" id="PF03141">
    <property type="entry name" value="Methyltransf_29"/>
    <property type="match status" value="1"/>
</dbReference>
<name>A0A5A7QH97_STRAF</name>
<dbReference type="GO" id="GO:0005737">
    <property type="term" value="C:cytoplasm"/>
    <property type="evidence" value="ECO:0007669"/>
    <property type="project" value="TreeGrafter"/>
</dbReference>
<evidence type="ECO:0000256" key="1">
    <source>
        <dbReference type="ARBA" id="ARBA00004606"/>
    </source>
</evidence>
<keyword evidence="9" id="KW-0325">Glycoprotein</keyword>
<dbReference type="GO" id="GO:0012505">
    <property type="term" value="C:endomembrane system"/>
    <property type="evidence" value="ECO:0007669"/>
    <property type="project" value="UniProtKB-SubCell"/>
</dbReference>
<comment type="subcellular location">
    <subcellularLocation>
        <location evidence="10">Endomembrane system</location>
        <topology evidence="10">Single-pass membrane protein</topology>
    </subcellularLocation>
    <subcellularLocation>
        <location evidence="1">Membrane</location>
        <topology evidence="1">Single-pass type II membrane protein</topology>
    </subcellularLocation>
</comment>
<keyword evidence="3 11" id="KW-0489">Methyltransferase</keyword>
<dbReference type="InterPro" id="IPR004159">
    <property type="entry name" value="Put_SAM_MeTrfase"/>
</dbReference>
<keyword evidence="5" id="KW-0812">Transmembrane</keyword>
<evidence type="ECO:0000256" key="5">
    <source>
        <dbReference type="ARBA" id="ARBA00022692"/>
    </source>
</evidence>
<dbReference type="SUPFAM" id="SSF53335">
    <property type="entry name" value="S-adenosyl-L-methionine-dependent methyltransferases"/>
    <property type="match status" value="2"/>
</dbReference>
<dbReference type="GO" id="GO:0016020">
    <property type="term" value="C:membrane"/>
    <property type="evidence" value="ECO:0007669"/>
    <property type="project" value="UniProtKB-SubCell"/>
</dbReference>
<evidence type="ECO:0000256" key="7">
    <source>
        <dbReference type="ARBA" id="ARBA00022989"/>
    </source>
</evidence>
<comment type="similarity">
    <text evidence="2">Belongs to the methyltransferase superfamily.</text>
</comment>
<keyword evidence="12" id="KW-1185">Reference proteome</keyword>
<gene>
    <name evidence="11" type="ORF">STAS_20658</name>
</gene>
<keyword evidence="4 11" id="KW-0808">Transferase</keyword>
<dbReference type="PANTHER" id="PTHR10108:SF1083">
    <property type="entry name" value="METHYLTRANSFERASE PMT4-RELATED"/>
    <property type="match status" value="1"/>
</dbReference>
<dbReference type="GO" id="GO:0008168">
    <property type="term" value="F:methyltransferase activity"/>
    <property type="evidence" value="ECO:0007669"/>
    <property type="project" value="UniProtKB-KW"/>
</dbReference>
<keyword evidence="6" id="KW-0735">Signal-anchor</keyword>
<dbReference type="Gene3D" id="3.40.50.150">
    <property type="entry name" value="Vaccinia Virus protein VP39"/>
    <property type="match status" value="1"/>
</dbReference>
<sequence length="743" mass="83995">MLPGWVRIIETHHEHHEQSALFKPITNGRAVTHFHDEQREPSLSQKLPRNFLSLDVNGRSNLRCLTSGHLIFCSVSDAVQPPVVVHNSEALEVLSILRRQILNDDCSQFFKLLEIDVGAIARGKLVFSETFNFGNMRSFWHNKLLLVFGPRPPLNWVLVCLVSVLVLITLLGSSSSSAFDSITDSTRPNLYSNYRKLKDQTVNDYLELKKLGANPSKDFDLCAKERENYVPCYNVSANLLAGFKDGEEYDRHCELSQDRQYCLVRPPKEYKIPLTWPSGRDVIWSGNVKLSKDQFLSSGSMTKRLMLLEENQISFHSDDDEMIVDGVRDYSHQIAEMIGLGSDAEFREAGVRSVLDIGCGFGSFGAHLLSLKLMTLCVASYETTGSQVQLALERGLPAIIGSFISKQLPFPSLSYDMVHCTQCGIVWDDKDGMFLIEVDRVLKPGGYFVVTSPKRREHGSTSTPMGEYPQKLCWNLVGQQEETLIWQKTRDAQCISSKHGTFPLCNGEDFQSYYKPLAQCISGITSSRWIPIQNRSSGSLNSAELAVHGINSEDFAEDLEFWRSSLRNYWSLLSPLIFSDHPKRPGDEDPMPPYNMVRNVMDMNAHYGGLNAALLEARKSAWVMNVVPVGQHNTLPVILDQGFAGVLHNWCEPFPTYPRTYDMLHAKGLLTHIASEKCNIIDLIFEMDRILRPEGWVIISDKVGPIEIARTLVTQLRWEARMIDLQNGSDQRLLVCQKPFVRK</sequence>
<protein>
    <submittedName>
        <fullName evidence="11">S-adenosyl-L-methionine-dependentmethyltransferases superfamily protein</fullName>
    </submittedName>
</protein>
<keyword evidence="7" id="KW-1133">Transmembrane helix</keyword>
<evidence type="ECO:0000313" key="12">
    <source>
        <dbReference type="Proteomes" id="UP000325081"/>
    </source>
</evidence>
<dbReference type="EMBL" id="BKCP01006737">
    <property type="protein sequence ID" value="GER43797.1"/>
    <property type="molecule type" value="Genomic_DNA"/>
</dbReference>
<evidence type="ECO:0000256" key="4">
    <source>
        <dbReference type="ARBA" id="ARBA00022679"/>
    </source>
</evidence>
<evidence type="ECO:0000256" key="3">
    <source>
        <dbReference type="ARBA" id="ARBA00022603"/>
    </source>
</evidence>
<comment type="caution">
    <text evidence="11">The sequence shown here is derived from an EMBL/GenBank/DDBJ whole genome shotgun (WGS) entry which is preliminary data.</text>
</comment>
<keyword evidence="8" id="KW-0472">Membrane</keyword>
<evidence type="ECO:0000256" key="9">
    <source>
        <dbReference type="ARBA" id="ARBA00023180"/>
    </source>
</evidence>
<dbReference type="PANTHER" id="PTHR10108">
    <property type="entry name" value="SAM-DEPENDENT METHYLTRANSFERASE"/>
    <property type="match status" value="1"/>
</dbReference>
<accession>A0A5A7QH97</accession>
<dbReference type="OrthoDB" id="2013972at2759"/>
<evidence type="ECO:0000256" key="6">
    <source>
        <dbReference type="ARBA" id="ARBA00022968"/>
    </source>
</evidence>
<dbReference type="AlphaFoldDB" id="A0A5A7QH97"/>
<dbReference type="FunFam" id="3.40.50.150:FF:000119">
    <property type="entry name" value="probable pectin methyltransferase QUA2"/>
    <property type="match status" value="1"/>
</dbReference>
<evidence type="ECO:0000256" key="2">
    <source>
        <dbReference type="ARBA" id="ARBA00008361"/>
    </source>
</evidence>
<evidence type="ECO:0000256" key="8">
    <source>
        <dbReference type="ARBA" id="ARBA00023136"/>
    </source>
</evidence>
<dbReference type="CDD" id="cd02440">
    <property type="entry name" value="AdoMet_MTases"/>
    <property type="match status" value="1"/>
</dbReference>
<evidence type="ECO:0000313" key="11">
    <source>
        <dbReference type="EMBL" id="GER43797.1"/>
    </source>
</evidence>
<dbReference type="Proteomes" id="UP000325081">
    <property type="component" value="Unassembled WGS sequence"/>
</dbReference>